<sequence length="146" mass="17057">MKKDGPIVIIEDDDDDQFIFGEVLKTLNLPNEIIFINDSTKAIPFLKQKHIHPFLVISDINMPKMNGLELCDEIRKDISLSHKTKPFVFFTTMGSAYPIEEAFKRDIQGYFFKTPDYKQLTENLREIIEFWQNVEDTENHDTELSA</sequence>
<dbReference type="eggNOG" id="COG0784">
    <property type="taxonomic scope" value="Bacteria"/>
</dbReference>
<dbReference type="PANTHER" id="PTHR44520:SF2">
    <property type="entry name" value="RESPONSE REGULATOR RCP1"/>
    <property type="match status" value="1"/>
</dbReference>
<evidence type="ECO:0000259" key="2">
    <source>
        <dbReference type="PROSITE" id="PS50110"/>
    </source>
</evidence>
<dbReference type="GO" id="GO:0000160">
    <property type="term" value="P:phosphorelay signal transduction system"/>
    <property type="evidence" value="ECO:0007669"/>
    <property type="project" value="InterPro"/>
</dbReference>
<feature type="modified residue" description="4-aspartylphosphate" evidence="1">
    <location>
        <position position="59"/>
    </location>
</feature>
<organism evidence="3 4">
    <name type="scientific">Flavobacterium beibuense F44-8</name>
    <dbReference type="NCBI Taxonomy" id="1406840"/>
    <lineage>
        <taxon>Bacteria</taxon>
        <taxon>Pseudomonadati</taxon>
        <taxon>Bacteroidota</taxon>
        <taxon>Flavobacteriia</taxon>
        <taxon>Flavobacteriales</taxon>
        <taxon>Flavobacteriaceae</taxon>
        <taxon>Flavobacterium</taxon>
    </lineage>
</organism>
<reference evidence="3 4" key="1">
    <citation type="submission" date="2013-09" db="EMBL/GenBank/DDBJ databases">
        <authorList>
            <person name="Zeng Z."/>
            <person name="Chen C."/>
        </authorList>
    </citation>
    <scope>NUCLEOTIDE SEQUENCE [LARGE SCALE GENOMIC DNA]</scope>
    <source>
        <strain evidence="3 4">F44-8</strain>
    </source>
</reference>
<keyword evidence="1" id="KW-0597">Phosphoprotein</keyword>
<evidence type="ECO:0000256" key="1">
    <source>
        <dbReference type="PROSITE-ProRule" id="PRU00169"/>
    </source>
</evidence>
<proteinExistence type="predicted"/>
<dbReference type="PROSITE" id="PS50110">
    <property type="entry name" value="RESPONSE_REGULATORY"/>
    <property type="match status" value="1"/>
</dbReference>
<evidence type="ECO:0000313" key="3">
    <source>
        <dbReference type="EMBL" id="KGO81208.1"/>
    </source>
</evidence>
<dbReference type="Pfam" id="PF00072">
    <property type="entry name" value="Response_reg"/>
    <property type="match status" value="1"/>
</dbReference>
<dbReference type="Proteomes" id="UP000030129">
    <property type="component" value="Unassembled WGS sequence"/>
</dbReference>
<dbReference type="RefSeq" id="WP_035133317.1">
    <property type="nucleotide sequence ID" value="NZ_JRLV01000008.1"/>
</dbReference>
<keyword evidence="4" id="KW-1185">Reference proteome</keyword>
<dbReference type="AlphaFoldDB" id="A0A0A2LPT5"/>
<dbReference type="InterPro" id="IPR011006">
    <property type="entry name" value="CheY-like_superfamily"/>
</dbReference>
<feature type="domain" description="Response regulatory" evidence="2">
    <location>
        <begin position="6"/>
        <end position="128"/>
    </location>
</feature>
<dbReference type="SUPFAM" id="SSF52172">
    <property type="entry name" value="CheY-like"/>
    <property type="match status" value="1"/>
</dbReference>
<dbReference type="EMBL" id="JRLV01000008">
    <property type="protein sequence ID" value="KGO81208.1"/>
    <property type="molecule type" value="Genomic_DNA"/>
</dbReference>
<accession>A0A0A2LPT5</accession>
<comment type="caution">
    <text evidence="3">The sequence shown here is derived from an EMBL/GenBank/DDBJ whole genome shotgun (WGS) entry which is preliminary data.</text>
</comment>
<name>A0A0A2LPT5_9FLAO</name>
<dbReference type="STRING" id="1406840.Q763_08995"/>
<dbReference type="PANTHER" id="PTHR44520">
    <property type="entry name" value="RESPONSE REGULATOR RCP1-RELATED"/>
    <property type="match status" value="1"/>
</dbReference>
<evidence type="ECO:0000313" key="4">
    <source>
        <dbReference type="Proteomes" id="UP000030129"/>
    </source>
</evidence>
<gene>
    <name evidence="3" type="ORF">Q763_08995</name>
</gene>
<dbReference type="InterPro" id="IPR052893">
    <property type="entry name" value="TCS_response_regulator"/>
</dbReference>
<dbReference type="InterPro" id="IPR001789">
    <property type="entry name" value="Sig_transdc_resp-reg_receiver"/>
</dbReference>
<dbReference type="SMART" id="SM00448">
    <property type="entry name" value="REC"/>
    <property type="match status" value="1"/>
</dbReference>
<dbReference type="Gene3D" id="3.40.50.2300">
    <property type="match status" value="1"/>
</dbReference>
<protein>
    <recommendedName>
        <fullName evidence="2">Response regulatory domain-containing protein</fullName>
    </recommendedName>
</protein>